<accession>A0A1H4A1Z9</accession>
<evidence type="ECO:0000256" key="1">
    <source>
        <dbReference type="SAM" id="MobiDB-lite"/>
    </source>
</evidence>
<proteinExistence type="predicted"/>
<evidence type="ECO:0000313" key="2">
    <source>
        <dbReference type="EMBL" id="SEA30015.1"/>
    </source>
</evidence>
<protein>
    <submittedName>
        <fullName evidence="2">Uncharacterized protein</fullName>
    </submittedName>
</protein>
<dbReference type="EMBL" id="FNRL01000005">
    <property type="protein sequence ID" value="SEA30015.1"/>
    <property type="molecule type" value="Genomic_DNA"/>
</dbReference>
<reference evidence="3" key="1">
    <citation type="submission" date="2016-10" db="EMBL/GenBank/DDBJ databases">
        <authorList>
            <person name="Varghese N."/>
            <person name="Submissions S."/>
        </authorList>
    </citation>
    <scope>NUCLEOTIDE SEQUENCE [LARGE SCALE GENOMIC DNA]</scope>
    <source>
        <strain evidence="3">DSM 23920</strain>
    </source>
</reference>
<name>A0A1H4A1Z9_9BACT</name>
<gene>
    <name evidence="2" type="ORF">SAMN05660909_01425</name>
</gene>
<sequence>MKKILIAATLVGAAGAGLFMYMRQRNQGGKIMDDMNGLADKATQKLKKHWRKITQTADELQTSNNSTDNTYNHSMS</sequence>
<feature type="region of interest" description="Disordered" evidence="1">
    <location>
        <begin position="55"/>
        <end position="76"/>
    </location>
</feature>
<organism evidence="2 3">
    <name type="scientific">Chitinophaga terrae</name>
    <name type="common">ex Kim and Jung 2007</name>
    <dbReference type="NCBI Taxonomy" id="408074"/>
    <lineage>
        <taxon>Bacteria</taxon>
        <taxon>Pseudomonadati</taxon>
        <taxon>Bacteroidota</taxon>
        <taxon>Chitinophagia</taxon>
        <taxon>Chitinophagales</taxon>
        <taxon>Chitinophagaceae</taxon>
        <taxon>Chitinophaga</taxon>
    </lineage>
</organism>
<keyword evidence="3" id="KW-1185">Reference proteome</keyword>
<dbReference type="RefSeq" id="WP_089760095.1">
    <property type="nucleotide sequence ID" value="NZ_BKAT01000013.1"/>
</dbReference>
<dbReference type="Proteomes" id="UP000199656">
    <property type="component" value="Unassembled WGS sequence"/>
</dbReference>
<evidence type="ECO:0000313" key="3">
    <source>
        <dbReference type="Proteomes" id="UP000199656"/>
    </source>
</evidence>
<dbReference type="AlphaFoldDB" id="A0A1H4A1Z9"/>